<keyword evidence="1" id="KW-0732">Signal</keyword>
<dbReference type="GO" id="GO:0008081">
    <property type="term" value="F:phosphoric diester hydrolase activity"/>
    <property type="evidence" value="ECO:0007669"/>
    <property type="project" value="InterPro"/>
</dbReference>
<reference evidence="2" key="1">
    <citation type="submission" date="2016-03" db="EMBL/GenBank/DDBJ databases">
        <title>RNAseq analyses of the sensorial organs of adult female Aedes albopictus.</title>
        <authorList>
            <person name="Fabrizio L."/>
            <person name="Ribeiro J.M."/>
            <person name="Arca B."/>
        </authorList>
    </citation>
    <scope>NUCLEOTIDE SEQUENCE</scope>
</reference>
<evidence type="ECO:0000313" key="2">
    <source>
        <dbReference type="EMBL" id="JAV47122.1"/>
    </source>
</evidence>
<dbReference type="GO" id="GO:0006629">
    <property type="term" value="P:lipid metabolic process"/>
    <property type="evidence" value="ECO:0007669"/>
    <property type="project" value="InterPro"/>
</dbReference>
<dbReference type="InterPro" id="IPR051057">
    <property type="entry name" value="PI-PLC_domain"/>
</dbReference>
<organism evidence="2">
    <name type="scientific">Aedes albopictus</name>
    <name type="common">Asian tiger mosquito</name>
    <name type="synonym">Stegomyia albopicta</name>
    <dbReference type="NCBI Taxonomy" id="7160"/>
    <lineage>
        <taxon>Eukaryota</taxon>
        <taxon>Metazoa</taxon>
        <taxon>Ecdysozoa</taxon>
        <taxon>Arthropoda</taxon>
        <taxon>Hexapoda</taxon>
        <taxon>Insecta</taxon>
        <taxon>Pterygota</taxon>
        <taxon>Neoptera</taxon>
        <taxon>Endopterygota</taxon>
        <taxon>Diptera</taxon>
        <taxon>Nematocera</taxon>
        <taxon>Culicoidea</taxon>
        <taxon>Culicidae</taxon>
        <taxon>Culicinae</taxon>
        <taxon>Aedini</taxon>
        <taxon>Aedes</taxon>
        <taxon>Stegomyia</taxon>
    </lineage>
</organism>
<dbReference type="EMBL" id="GEHC01000523">
    <property type="protein sequence ID" value="JAV47122.1"/>
    <property type="molecule type" value="Transcribed_RNA"/>
</dbReference>
<dbReference type="VEuPathDB" id="VectorBase:AALC636_024038"/>
<protein>
    <submittedName>
        <fullName evidence="2">Putative catalytic domain of phosphatidylinositol-specific phospholipase c x domain protein</fullName>
    </submittedName>
</protein>
<dbReference type="InterPro" id="IPR017946">
    <property type="entry name" value="PLC-like_Pdiesterase_TIM-brl"/>
</dbReference>
<dbReference type="PANTHER" id="PTHR13593">
    <property type="match status" value="1"/>
</dbReference>
<name>A0A1W7R7I7_AEDAL</name>
<dbReference type="PANTHER" id="PTHR13593:SF103">
    <property type="entry name" value="RE10370P"/>
    <property type="match status" value="1"/>
</dbReference>
<feature type="signal peptide" evidence="1">
    <location>
        <begin position="1"/>
        <end position="23"/>
    </location>
</feature>
<dbReference type="AlphaFoldDB" id="A0A1W7R7I7"/>
<dbReference type="SUPFAM" id="SSF51695">
    <property type="entry name" value="PLC-like phosphodiesterases"/>
    <property type="match status" value="1"/>
</dbReference>
<dbReference type="VEuPathDB" id="VectorBase:AALF001354"/>
<accession>A0A1W7R7I7</accession>
<proteinExistence type="predicted"/>
<evidence type="ECO:0000256" key="1">
    <source>
        <dbReference type="SAM" id="SignalP"/>
    </source>
</evidence>
<dbReference type="VEuPathDB" id="VectorBase:AALFPA_053005"/>
<feature type="chain" id="PRO_5010862468" evidence="1">
    <location>
        <begin position="24"/>
        <end position="452"/>
    </location>
</feature>
<dbReference type="Gene3D" id="3.20.20.190">
    <property type="entry name" value="Phosphatidylinositol (PI) phosphodiesterase"/>
    <property type="match status" value="1"/>
</dbReference>
<sequence length="452" mass="52144">MKFGYNVFLTGLLLVVGVVQVRSDTCPVFLTLSSLARHIEDASLVINWGPDCETPPDWIGLYTTNPALSDAPPVMKVYIEGQKSGEIVTEVKFGKPRLPGGWSYDEVLRHIPKRRAKPLCFDFYLLSHNQDNELQTFDCLKIQPNWMFTERSIGNVSLKDLFLPGTHCSACYQTKANVNHIFLKRVGYRQDLDIWTQLVFGIRYLDFSIGYHSSHNGTRNFWVMNESYRVGWIVPILHDIRRFAILSEETIVLDFRRFPLGFHNHPEQHIEFLQILEQELGDLIYHRPYFGDEEKDDTESYQLTIDQMRREGKYILVTYSHASSLNASDLIWAPWKKHSSSFLKHTELGEFMKNLFSQKHPDAPKDIGWSLHGVQGLQSSYTADEAYIMPKERANLINPKLMTMLGGPWSLRANAVLLDYFTNTNLIDMAVHTNRYKTLKSFGEEVVVLDIQ</sequence>
<dbReference type="VEuPathDB" id="VectorBase:AALF001356"/>